<organism evidence="1 2">
    <name type="scientific">Durusdinium trenchii</name>
    <dbReference type="NCBI Taxonomy" id="1381693"/>
    <lineage>
        <taxon>Eukaryota</taxon>
        <taxon>Sar</taxon>
        <taxon>Alveolata</taxon>
        <taxon>Dinophyceae</taxon>
        <taxon>Suessiales</taxon>
        <taxon>Symbiodiniaceae</taxon>
        <taxon>Durusdinium</taxon>
    </lineage>
</organism>
<dbReference type="Proteomes" id="UP001642484">
    <property type="component" value="Unassembled WGS sequence"/>
</dbReference>
<proteinExistence type="predicted"/>
<accession>A0ABP0RND4</accession>
<keyword evidence="2" id="KW-1185">Reference proteome</keyword>
<evidence type="ECO:0000313" key="1">
    <source>
        <dbReference type="EMBL" id="CAK9101784.1"/>
    </source>
</evidence>
<comment type="caution">
    <text evidence="1">The sequence shown here is derived from an EMBL/GenBank/DDBJ whole genome shotgun (WGS) entry which is preliminary data.</text>
</comment>
<sequence length="129" mass="14421">MGDGGERSLHRLNPTFSGLKGLWMQTLGLELESISPPGTIKLIDKLSDCLASKRYGRMSHSELDQILTETRHEAVLKTLEAWRKDPGKPKEGVQQLERMALGRNFIGVLAEMKQAKAADKISICTYRII</sequence>
<name>A0ABP0RND4_9DINO</name>
<evidence type="ECO:0000313" key="2">
    <source>
        <dbReference type="Proteomes" id="UP001642484"/>
    </source>
</evidence>
<protein>
    <submittedName>
        <fullName evidence="1">Uncharacterized protein</fullName>
    </submittedName>
</protein>
<reference evidence="1 2" key="1">
    <citation type="submission" date="2024-02" db="EMBL/GenBank/DDBJ databases">
        <authorList>
            <person name="Chen Y."/>
            <person name="Shah S."/>
            <person name="Dougan E. K."/>
            <person name="Thang M."/>
            <person name="Chan C."/>
        </authorList>
    </citation>
    <scope>NUCLEOTIDE SEQUENCE [LARGE SCALE GENOMIC DNA]</scope>
</reference>
<dbReference type="EMBL" id="CAXAMN010026273">
    <property type="protein sequence ID" value="CAK9101784.1"/>
    <property type="molecule type" value="Genomic_DNA"/>
</dbReference>
<gene>
    <name evidence="1" type="ORF">CCMP2556_LOCUS47969</name>
</gene>